<accession>A0A4P6TR60</accession>
<dbReference type="STRING" id="73044.GCA_000725795_02275"/>
<dbReference type="EMBL" id="CP032229">
    <property type="protein sequence ID" value="QBJ89053.1"/>
    <property type="molecule type" value="Genomic_DNA"/>
</dbReference>
<reference evidence="1 2" key="1">
    <citation type="submission" date="2018-08" db="EMBL/GenBank/DDBJ databases">
        <title>The complete genome sequence of Streptomyces seoulensis, a pioneer strain for nickel superoxide dismutase discovery.</title>
        <authorList>
            <person name="Shin J."/>
            <person name="Lee J.-S."/>
            <person name="Lee E.-J."/>
            <person name="Youn H.-D."/>
        </authorList>
    </citation>
    <scope>NUCLEOTIDE SEQUENCE [LARGE SCALE GENOMIC DNA]</scope>
    <source>
        <strain evidence="1 2">KCTC 9819</strain>
    </source>
</reference>
<dbReference type="Proteomes" id="UP000292547">
    <property type="component" value="Chromosome"/>
</dbReference>
<dbReference type="KEGG" id="sseo:D0Z67_01070"/>
<protein>
    <submittedName>
        <fullName evidence="1">Uncharacterized protein</fullName>
    </submittedName>
</protein>
<sequence>MVMRTIDDPAWLQNPRLTAWLEAARTSFDFLAAETGGDWDHSPASLDRLEQVLRSRYGTWEEIYQHPDDPVLMAAAWYLGEIAVRDHGAVWAWSPDGPQPGEDWPGTPRLTYPRAHLTHLEADALAAEEEAGEDPLPTVVPLSHVGSLYAEGEHHLATMLDHFTAFERWRAGVSD</sequence>
<name>A0A4P6TR60_STRSO</name>
<dbReference type="AlphaFoldDB" id="A0A4P6TR60"/>
<proteinExistence type="predicted"/>
<organism evidence="1 2">
    <name type="scientific">Streptomyces seoulensis</name>
    <dbReference type="NCBI Taxonomy" id="73044"/>
    <lineage>
        <taxon>Bacteria</taxon>
        <taxon>Bacillati</taxon>
        <taxon>Actinomycetota</taxon>
        <taxon>Actinomycetes</taxon>
        <taxon>Kitasatosporales</taxon>
        <taxon>Streptomycetaceae</taxon>
        <taxon>Streptomyces</taxon>
    </lineage>
</organism>
<evidence type="ECO:0000313" key="2">
    <source>
        <dbReference type="Proteomes" id="UP000292547"/>
    </source>
</evidence>
<keyword evidence="2" id="KW-1185">Reference proteome</keyword>
<evidence type="ECO:0000313" key="1">
    <source>
        <dbReference type="EMBL" id="QBJ89053.1"/>
    </source>
</evidence>
<gene>
    <name evidence="1" type="ORF">D0Z67_01070</name>
</gene>